<proteinExistence type="predicted"/>
<dbReference type="Proteomes" id="UP000265515">
    <property type="component" value="Unassembled WGS sequence"/>
</dbReference>
<organism evidence="1 2">
    <name type="scientific">Chara braunii</name>
    <name type="common">Braun's stonewort</name>
    <dbReference type="NCBI Taxonomy" id="69332"/>
    <lineage>
        <taxon>Eukaryota</taxon>
        <taxon>Viridiplantae</taxon>
        <taxon>Streptophyta</taxon>
        <taxon>Charophyceae</taxon>
        <taxon>Charales</taxon>
        <taxon>Characeae</taxon>
        <taxon>Chara</taxon>
    </lineage>
</organism>
<sequence length="329" mass="36431">MRVHHSCVQDLEQAAPGPNVAEPSSAASTCQLEQRVYHVVAMLGDISTFAAPATMSEQLDTLKTEVRQPYQPLDNDGSTSALRAYKMSTFQIEKFDDYTHQDPVVWWQGFTTEIGIHEVPNHLYISVVFLNAKGDARSGLATWQSLVHLGGVPQRQGRCQIWLSHMATIHDVQVSDLHKKISWDDMKRFIVDDAPTLAINRLFAMTQGKHRPAIGSSNGRRSWQHPILSCHFCICSGTALAWMEHLNAAVLVWVAYINTSVPAQMSWQWQLSWLSYGTCEYSCPGSGMEHVNRVDSQILVESRATGLVNNCFSIFSLNGADNGGVGGSA</sequence>
<gene>
    <name evidence="1" type="ORF">CBR_g5577</name>
</gene>
<dbReference type="EMBL" id="BFEA01000011">
    <property type="protein sequence ID" value="GBG60400.1"/>
    <property type="molecule type" value="Genomic_DNA"/>
</dbReference>
<keyword evidence="2" id="KW-1185">Reference proteome</keyword>
<comment type="caution">
    <text evidence="1">The sequence shown here is derived from an EMBL/GenBank/DDBJ whole genome shotgun (WGS) entry which is preliminary data.</text>
</comment>
<evidence type="ECO:0000313" key="2">
    <source>
        <dbReference type="Proteomes" id="UP000265515"/>
    </source>
</evidence>
<protein>
    <submittedName>
        <fullName evidence="1">Uncharacterized protein</fullName>
    </submittedName>
</protein>
<evidence type="ECO:0000313" key="1">
    <source>
        <dbReference type="EMBL" id="GBG60400.1"/>
    </source>
</evidence>
<name>A0A388JRK3_CHABU</name>
<accession>A0A388JRK3</accession>
<dbReference type="AlphaFoldDB" id="A0A388JRK3"/>
<reference evidence="1 2" key="1">
    <citation type="journal article" date="2018" name="Cell">
        <title>The Chara Genome: Secondary Complexity and Implications for Plant Terrestrialization.</title>
        <authorList>
            <person name="Nishiyama T."/>
            <person name="Sakayama H."/>
            <person name="Vries J.D."/>
            <person name="Buschmann H."/>
            <person name="Saint-Marcoux D."/>
            <person name="Ullrich K.K."/>
            <person name="Haas F.B."/>
            <person name="Vanderstraeten L."/>
            <person name="Becker D."/>
            <person name="Lang D."/>
            <person name="Vosolsobe S."/>
            <person name="Rombauts S."/>
            <person name="Wilhelmsson P.K.I."/>
            <person name="Janitza P."/>
            <person name="Kern R."/>
            <person name="Heyl A."/>
            <person name="Rumpler F."/>
            <person name="Villalobos L.I.A.C."/>
            <person name="Clay J.M."/>
            <person name="Skokan R."/>
            <person name="Toyoda A."/>
            <person name="Suzuki Y."/>
            <person name="Kagoshima H."/>
            <person name="Schijlen E."/>
            <person name="Tajeshwar N."/>
            <person name="Catarino B."/>
            <person name="Hetherington A.J."/>
            <person name="Saltykova A."/>
            <person name="Bonnot C."/>
            <person name="Breuninger H."/>
            <person name="Symeonidi A."/>
            <person name="Radhakrishnan G.V."/>
            <person name="Van Nieuwerburgh F."/>
            <person name="Deforce D."/>
            <person name="Chang C."/>
            <person name="Karol K.G."/>
            <person name="Hedrich R."/>
            <person name="Ulvskov P."/>
            <person name="Glockner G."/>
            <person name="Delwiche C.F."/>
            <person name="Petrasek J."/>
            <person name="Van de Peer Y."/>
            <person name="Friml J."/>
            <person name="Beilby M."/>
            <person name="Dolan L."/>
            <person name="Kohara Y."/>
            <person name="Sugano S."/>
            <person name="Fujiyama A."/>
            <person name="Delaux P.-M."/>
            <person name="Quint M."/>
            <person name="TheiBen G."/>
            <person name="Hagemann M."/>
            <person name="Harholt J."/>
            <person name="Dunand C."/>
            <person name="Zachgo S."/>
            <person name="Langdale J."/>
            <person name="Maumus F."/>
            <person name="Straeten D.V.D."/>
            <person name="Gould S.B."/>
            <person name="Rensing S.A."/>
        </authorList>
    </citation>
    <scope>NUCLEOTIDE SEQUENCE [LARGE SCALE GENOMIC DNA]</scope>
    <source>
        <strain evidence="1 2">S276</strain>
    </source>
</reference>
<dbReference type="Gramene" id="GBG60400">
    <property type="protein sequence ID" value="GBG60400"/>
    <property type="gene ID" value="CBR_g5577"/>
</dbReference>